<evidence type="ECO:0000313" key="5">
    <source>
        <dbReference type="EMBL" id="PDX80128.1"/>
    </source>
</evidence>
<evidence type="ECO:0000256" key="4">
    <source>
        <dbReference type="SAM" id="Coils"/>
    </source>
</evidence>
<evidence type="ECO:0000313" key="6">
    <source>
        <dbReference type="Proteomes" id="UP000220005"/>
    </source>
</evidence>
<gene>
    <name evidence="5" type="ORF">CGS58_14545</name>
</gene>
<dbReference type="Gene3D" id="3.40.50.300">
    <property type="entry name" value="P-loop containing nucleotide triphosphate hydrolases"/>
    <property type="match status" value="1"/>
</dbReference>
<dbReference type="AlphaFoldDB" id="A0A2A7AMA1"/>
<reference evidence="5 6" key="1">
    <citation type="journal article" date="2017" name="Front. Microbiol.">
        <title>New Insights into the Diversity of the Genus Faecalibacterium.</title>
        <authorList>
            <person name="Benevides L."/>
            <person name="Burman S."/>
            <person name="Martin R."/>
            <person name="Robert V."/>
            <person name="Thomas M."/>
            <person name="Miquel S."/>
            <person name="Chain F."/>
            <person name="Sokol H."/>
            <person name="Bermudez-Humaran L.G."/>
            <person name="Morrison M."/>
            <person name="Langella P."/>
            <person name="Azevedo V.A."/>
            <person name="Chatel J.M."/>
            <person name="Soares S."/>
        </authorList>
    </citation>
    <scope>NUCLEOTIDE SEQUENCE [LARGE SCALE GENOMIC DNA]</scope>
    <source>
        <strain evidence="5 6">CNCM I 4575</strain>
    </source>
</reference>
<dbReference type="PANTHER" id="PTHR32114">
    <property type="entry name" value="ABC TRANSPORTER ABCH.3"/>
    <property type="match status" value="1"/>
</dbReference>
<comment type="subunit">
    <text evidence="2">Heterodimer of SbcC and SbcD.</text>
</comment>
<feature type="coiled-coil region" evidence="4">
    <location>
        <begin position="284"/>
        <end position="311"/>
    </location>
</feature>
<accession>A0A2A7AMA1</accession>
<evidence type="ECO:0000256" key="3">
    <source>
        <dbReference type="ARBA" id="ARBA00013368"/>
    </source>
</evidence>
<dbReference type="EMBL" id="NMTY01000033">
    <property type="protein sequence ID" value="PDX80128.1"/>
    <property type="molecule type" value="Genomic_DNA"/>
</dbReference>
<dbReference type="Proteomes" id="UP000220005">
    <property type="component" value="Unassembled WGS sequence"/>
</dbReference>
<comment type="caution">
    <text evidence="5">The sequence shown here is derived from an EMBL/GenBank/DDBJ whole genome shotgun (WGS) entry which is preliminary data.</text>
</comment>
<sequence>MMQIRELVLYGRNGKVRHLPFSLGTVNIITGKSKSGKSAVGDIIDYCMGGLSCNIADGVVRDTVDWYGLLLQFEDERVFVARKNPEKGQQTTSDCYIEVGKEIESPQTGEFSSNTNVDGIEETLTRRVGISENLNIPPEGQSRKSLAANIRHALYYCFQGQDEIAAKNFLFHRQSENFITQAIKDTIPYFLGAVSEGALALENERSILKRKLVIEKRKLEENRYLMGGGSTRAAVLITEAQQVGLLDENIPIDYQNYGKLQSVLESVEKWNPSMEDFDDGMDELTSLQSKLHEAQNDLNEIKENLNSAKRYWGETTGYTSEVEHQKLRLESIGLFEKLDFNPGECPLCSGKLTQPLPSVEMIKKSITALDKSIESVTREQPKLRTFISKLENDEQQKQEEIKRLKTEIDSLYQQEDEKEKLRDLNVRRGKVIGRISLWLESVQNDATSEAQEQHIKKIEERLNEIDGALNRDSVEERKQSALSRIQQYMTKWAEELQLEHSDSPYRLDLNKMTVVVDKSDRPVPLKQLGSGSNWVGVHLITYFALQYYFIESNRPVPRFLFLDQPSQVYFPSELDEQKIDEDEVNKMYKFIIDRTEELHGQLQVIVVDHTAGEEDQSHQFVTESWWKDDKKLIPDDWYEPNEALIPVS</sequence>
<dbReference type="InterPro" id="IPR022205">
    <property type="entry name" value="DUF3732"/>
</dbReference>
<dbReference type="InterPro" id="IPR027417">
    <property type="entry name" value="P-loop_NTPase"/>
</dbReference>
<dbReference type="RefSeq" id="WP_097840371.1">
    <property type="nucleotide sequence ID" value="NZ_NMTY01000033.1"/>
</dbReference>
<dbReference type="PANTHER" id="PTHR32114:SF2">
    <property type="entry name" value="ABC TRANSPORTER ABCH.3"/>
    <property type="match status" value="1"/>
</dbReference>
<name>A0A2A7AMA1_9FIRM</name>
<keyword evidence="4" id="KW-0175">Coiled coil</keyword>
<proteinExistence type="inferred from homology"/>
<evidence type="ECO:0000256" key="2">
    <source>
        <dbReference type="ARBA" id="ARBA00011322"/>
    </source>
</evidence>
<organism evidence="5 6">
    <name type="scientific">Faecalibacterium prausnitzii</name>
    <dbReference type="NCBI Taxonomy" id="853"/>
    <lineage>
        <taxon>Bacteria</taxon>
        <taxon>Bacillati</taxon>
        <taxon>Bacillota</taxon>
        <taxon>Clostridia</taxon>
        <taxon>Eubacteriales</taxon>
        <taxon>Oscillospiraceae</taxon>
        <taxon>Faecalibacterium</taxon>
    </lineage>
</organism>
<feature type="coiled-coil region" evidence="4">
    <location>
        <begin position="387"/>
        <end position="421"/>
    </location>
</feature>
<evidence type="ECO:0000256" key="1">
    <source>
        <dbReference type="ARBA" id="ARBA00006930"/>
    </source>
</evidence>
<dbReference type="Pfam" id="PF12532">
    <property type="entry name" value="DUF3732"/>
    <property type="match status" value="1"/>
</dbReference>
<comment type="similarity">
    <text evidence="1">Belongs to the SMC family. SbcC subfamily.</text>
</comment>
<protein>
    <recommendedName>
        <fullName evidence="3">Nuclease SbcCD subunit C</fullName>
    </recommendedName>
</protein>